<sequence length="653" mass="67458">MGRAAFLEPLVLTVPLSRWPPRTMMESKCSSGVGAGAGPVVVARGDEKGARVAGHPGGINYPQTSCEGSTAMLQRVWLPQQRVQPLMEVPMNSSQPPSLRQCIALKLMPDIRFYDSGAGPAPVLELPPALASALRTLSPGGLILFRENLASVAQIRRLTAQLRDCLGPRALIGVDQEGGRVTRLPRAQCTSFSGNMALAACPDAEQLARQVGAAQAAELRALGINLNFVPALDVNSNPHNPVIGARSFGDDPERVAVLGAALLEGLQGGGVAGSLKHFPGHGDTSQDSHTDLPSVSRGAEQALAIDLAPFARVIGQSAPAMVMTAHIQYPALDASTIPGTDVVLPATLSRAILTGLLREQLGYRGVIITDALDMRAISARLTPAAAVVACFRAGVDIALMPLLLRSTASFEAYEAIIAAVTAAVASGELDEDELRASAARVQALQAQFPGAADDGAAAQIGCEQHLALERRIAASSLTLVAGKLPALAADAAVHLLMPDGASADALRRALLAQQSSLRVSCQGLDNFDVSRERQCLQQADLYLVGVSEPANSAVVAGGAEDLARLPDRKPATVQRAMLAAAAGVPRVAIMLNSPYAVSRFEGVAEAILASYDGAPEGVGGRPGPAYQALAALLCGLAAARGTLPVRLPAAAGP</sequence>
<gene>
    <name evidence="6" type="ORF">DWB85_14950</name>
</gene>
<accession>A0A3L7DV69</accession>
<dbReference type="Gene3D" id="3.20.20.300">
    <property type="entry name" value="Glycoside hydrolase, family 3, N-terminal domain"/>
    <property type="match status" value="1"/>
</dbReference>
<feature type="region of interest" description="Disordered" evidence="4">
    <location>
        <begin position="274"/>
        <end position="293"/>
    </location>
</feature>
<dbReference type="PANTHER" id="PTHR30480">
    <property type="entry name" value="BETA-HEXOSAMINIDASE-RELATED"/>
    <property type="match status" value="1"/>
</dbReference>
<dbReference type="EMBL" id="QRAN01000017">
    <property type="protein sequence ID" value="RLQ21016.1"/>
    <property type="molecule type" value="Genomic_DNA"/>
</dbReference>
<keyword evidence="2 6" id="KW-0378">Hydrolase</keyword>
<evidence type="ECO:0000256" key="2">
    <source>
        <dbReference type="ARBA" id="ARBA00022801"/>
    </source>
</evidence>
<feature type="domain" description="Glycoside hydrolase family 3 N-terminal" evidence="5">
    <location>
        <begin position="133"/>
        <end position="443"/>
    </location>
</feature>
<dbReference type="PROSITE" id="PS00775">
    <property type="entry name" value="GLYCOSYL_HYDROL_F3"/>
    <property type="match status" value="1"/>
</dbReference>
<dbReference type="GO" id="GO:0005975">
    <property type="term" value="P:carbohydrate metabolic process"/>
    <property type="evidence" value="ECO:0007669"/>
    <property type="project" value="InterPro"/>
</dbReference>
<organism evidence="6 7">
    <name type="scientific">Seongchinamella sediminis</name>
    <dbReference type="NCBI Taxonomy" id="2283635"/>
    <lineage>
        <taxon>Bacteria</taxon>
        <taxon>Pseudomonadati</taxon>
        <taxon>Pseudomonadota</taxon>
        <taxon>Gammaproteobacteria</taxon>
        <taxon>Cellvibrionales</taxon>
        <taxon>Halieaceae</taxon>
        <taxon>Seongchinamella</taxon>
    </lineage>
</organism>
<proteinExistence type="inferred from homology"/>
<dbReference type="Gene3D" id="3.40.50.1700">
    <property type="entry name" value="Glycoside hydrolase family 3 C-terminal domain"/>
    <property type="match status" value="1"/>
</dbReference>
<comment type="caution">
    <text evidence="6">The sequence shown here is derived from an EMBL/GenBank/DDBJ whole genome shotgun (WGS) entry which is preliminary data.</text>
</comment>
<dbReference type="InterPro" id="IPR017853">
    <property type="entry name" value="GH"/>
</dbReference>
<dbReference type="InterPro" id="IPR050226">
    <property type="entry name" value="NagZ_Beta-hexosaminidase"/>
</dbReference>
<dbReference type="PANTHER" id="PTHR30480:SF16">
    <property type="entry name" value="GLYCOSIDE HYDROLASE FAMILY 3 DOMAIN PROTEIN"/>
    <property type="match status" value="1"/>
</dbReference>
<evidence type="ECO:0000313" key="6">
    <source>
        <dbReference type="EMBL" id="RLQ21016.1"/>
    </source>
</evidence>
<evidence type="ECO:0000259" key="5">
    <source>
        <dbReference type="Pfam" id="PF00933"/>
    </source>
</evidence>
<dbReference type="AlphaFoldDB" id="A0A3L7DV69"/>
<evidence type="ECO:0000256" key="4">
    <source>
        <dbReference type="SAM" id="MobiDB-lite"/>
    </source>
</evidence>
<dbReference type="InterPro" id="IPR036962">
    <property type="entry name" value="Glyco_hydro_3_N_sf"/>
</dbReference>
<keyword evidence="3" id="KW-0326">Glycosidase</keyword>
<dbReference type="Proteomes" id="UP000265509">
    <property type="component" value="Unassembled WGS sequence"/>
</dbReference>
<reference evidence="6 7" key="1">
    <citation type="submission" date="2018-07" db="EMBL/GenBank/DDBJ databases">
        <title>Halioglobus sp. genome submission.</title>
        <authorList>
            <person name="Ye M.-Q."/>
            <person name="Du Z.-J."/>
        </authorList>
    </citation>
    <scope>NUCLEOTIDE SEQUENCE [LARGE SCALE GENOMIC DNA]</scope>
    <source>
        <strain evidence="6 7">U0301</strain>
    </source>
</reference>
<dbReference type="Pfam" id="PF00933">
    <property type="entry name" value="Glyco_hydro_3"/>
    <property type="match status" value="1"/>
</dbReference>
<dbReference type="InterPro" id="IPR019800">
    <property type="entry name" value="Glyco_hydro_3_AS"/>
</dbReference>
<dbReference type="InterPro" id="IPR001764">
    <property type="entry name" value="Glyco_hydro_3_N"/>
</dbReference>
<evidence type="ECO:0000313" key="7">
    <source>
        <dbReference type="Proteomes" id="UP000265509"/>
    </source>
</evidence>
<name>A0A3L7DV69_9GAMM</name>
<protein>
    <submittedName>
        <fullName evidence="6">Glycoside hydrolase family 3 protein</fullName>
    </submittedName>
</protein>
<dbReference type="InterPro" id="IPR036881">
    <property type="entry name" value="Glyco_hydro_3_C_sf"/>
</dbReference>
<keyword evidence="7" id="KW-1185">Reference proteome</keyword>
<comment type="similarity">
    <text evidence="1">Belongs to the glycosyl hydrolase 3 family.</text>
</comment>
<dbReference type="SUPFAM" id="SSF51445">
    <property type="entry name" value="(Trans)glycosidases"/>
    <property type="match status" value="1"/>
</dbReference>
<dbReference type="GO" id="GO:0009254">
    <property type="term" value="P:peptidoglycan turnover"/>
    <property type="evidence" value="ECO:0007669"/>
    <property type="project" value="TreeGrafter"/>
</dbReference>
<dbReference type="GO" id="GO:0004553">
    <property type="term" value="F:hydrolase activity, hydrolyzing O-glycosyl compounds"/>
    <property type="evidence" value="ECO:0007669"/>
    <property type="project" value="InterPro"/>
</dbReference>
<evidence type="ECO:0000256" key="3">
    <source>
        <dbReference type="ARBA" id="ARBA00023295"/>
    </source>
</evidence>
<evidence type="ECO:0000256" key="1">
    <source>
        <dbReference type="ARBA" id="ARBA00005336"/>
    </source>
</evidence>
<dbReference type="OrthoDB" id="9781691at2"/>